<comment type="similarity">
    <text evidence="11">Belongs to the phosphatidylserine decarboxylase family. PSD-A subfamily.</text>
</comment>
<evidence type="ECO:0000256" key="1">
    <source>
        <dbReference type="ARBA" id="ARBA00022475"/>
    </source>
</evidence>
<comment type="subunit">
    <text evidence="11">Heterodimer of a large membrane-associated beta subunit and a small pyruvoyl-containing alpha subunit.</text>
</comment>
<name>A0A1E3XBW9_9BACT</name>
<dbReference type="InterPro" id="IPR003817">
    <property type="entry name" value="PS_Dcarbxylase"/>
</dbReference>
<dbReference type="Pfam" id="PF02666">
    <property type="entry name" value="PS_Dcarbxylase"/>
    <property type="match status" value="1"/>
</dbReference>
<feature type="transmembrane region" description="Helical" evidence="12">
    <location>
        <begin position="20"/>
        <end position="49"/>
    </location>
</feature>
<keyword evidence="12" id="KW-1133">Transmembrane helix</keyword>
<comment type="catalytic activity">
    <reaction evidence="11">
        <text>a 1,2-diacyl-sn-glycero-3-phospho-L-serine + H(+) = a 1,2-diacyl-sn-glycero-3-phosphoethanolamine + CO2</text>
        <dbReference type="Rhea" id="RHEA:20828"/>
        <dbReference type="ChEBI" id="CHEBI:15378"/>
        <dbReference type="ChEBI" id="CHEBI:16526"/>
        <dbReference type="ChEBI" id="CHEBI:57262"/>
        <dbReference type="ChEBI" id="CHEBI:64612"/>
        <dbReference type="EC" id="4.1.1.65"/>
    </reaction>
</comment>
<keyword evidence="12" id="KW-0812">Transmembrane</keyword>
<comment type="function">
    <text evidence="11">Catalyzes the formation of phosphatidylethanolamine (PtdEtn) from phosphatidylserine (PtdSer).</text>
</comment>
<protein>
    <recommendedName>
        <fullName evidence="11">Phosphatidylserine decarboxylase proenzyme</fullName>
        <ecNumber evidence="11">4.1.1.65</ecNumber>
    </recommendedName>
    <component>
        <recommendedName>
            <fullName evidence="11">Phosphatidylserine decarboxylase alpha chain</fullName>
        </recommendedName>
    </component>
    <component>
        <recommendedName>
            <fullName evidence="11">Phosphatidylserine decarboxylase beta chain</fullName>
        </recommendedName>
    </component>
</protein>
<evidence type="ECO:0000256" key="6">
    <source>
        <dbReference type="ARBA" id="ARBA00023145"/>
    </source>
</evidence>
<keyword evidence="5 11" id="KW-0472">Membrane</keyword>
<feature type="chain" id="PRO_5023274888" description="Phosphatidylserine decarboxylase beta chain" evidence="11">
    <location>
        <begin position="1"/>
        <end position="183"/>
    </location>
</feature>
<evidence type="ECO:0000313" key="13">
    <source>
        <dbReference type="EMBL" id="ODS33125.1"/>
    </source>
</evidence>
<comment type="PTM">
    <text evidence="11">Is synthesized initially as an inactive proenzyme. Formation of the active enzyme involves a self-maturation process in which the active site pyruvoyl group is generated from an internal serine residue via an autocatalytic post-translational modification. Two non-identical subunits are generated from the proenzyme in this reaction, and the pyruvate is formed at the N-terminus of the alpha chain, which is derived from the carboxyl end of the proenzyme. The post-translation cleavage follows an unusual pathway, termed non-hydrolytic serinolysis, in which the side chain hydroxyl group of the serine supplies its oxygen atom to form the C-terminus of the beta chain, while the remainder of the serine residue undergoes an oxidative deamination to produce ammonia and the pyruvoyl prosthetic group on the alpha chain.</text>
</comment>
<evidence type="ECO:0000256" key="2">
    <source>
        <dbReference type="ARBA" id="ARBA00022516"/>
    </source>
</evidence>
<keyword evidence="3 11" id="KW-0210">Decarboxylase</keyword>
<keyword evidence="1 11" id="KW-1003">Cell membrane</keyword>
<feature type="chain" id="PRO_5023274887" description="Phosphatidylserine decarboxylase alpha chain" evidence="11">
    <location>
        <begin position="184"/>
        <end position="222"/>
    </location>
</feature>
<sequence length="222" mass="24977">MRFPVAEYGSKEVSFFGMLLFVFLILSLFFYPWVSILVCLCMFFVLCFFRDPTRIPPEGEEKVLAPADGTVIEISHEQEENYLKCKAIKIAIFMSLFSVHVNRISYGGKVEFIKHIAGRFLDARSPKSSSQNEHNMIGILTNDGQTRILIKQIAGKVARRIVCDCTVGDNVERGQRFGMIKFGSRLEVFIPEDADFKLAVKEGEKVHAGTTVLGVLKIGSKE</sequence>
<feature type="active site" description="Schiff-base intermediate with substrate; via pyruvic acid" evidence="11">
    <location>
        <position position="184"/>
    </location>
</feature>
<feature type="modified residue" description="Pyruvic acid (Ser); by autocatalysis" evidence="11">
    <location>
        <position position="184"/>
    </location>
</feature>
<evidence type="ECO:0000256" key="7">
    <source>
        <dbReference type="ARBA" id="ARBA00023209"/>
    </source>
</evidence>
<dbReference type="PANTHER" id="PTHR35809:SF1">
    <property type="entry name" value="ARCHAETIDYLSERINE DECARBOXYLASE PROENZYME-RELATED"/>
    <property type="match status" value="1"/>
</dbReference>
<evidence type="ECO:0000256" key="12">
    <source>
        <dbReference type="SAM" id="Phobius"/>
    </source>
</evidence>
<evidence type="ECO:0000313" key="14">
    <source>
        <dbReference type="Proteomes" id="UP000094056"/>
    </source>
</evidence>
<reference evidence="13 14" key="1">
    <citation type="submission" date="2016-07" db="EMBL/GenBank/DDBJ databases">
        <title>Draft genome of Scalindua rubra, obtained from a brine-seawater interface in the Red Sea, sheds light on salt adaptation in anammox bacteria.</title>
        <authorList>
            <person name="Speth D.R."/>
            <person name="Lagkouvardos I."/>
            <person name="Wang Y."/>
            <person name="Qian P.-Y."/>
            <person name="Dutilh B.E."/>
            <person name="Jetten M.S."/>
        </authorList>
    </citation>
    <scope>NUCLEOTIDE SEQUENCE [LARGE SCALE GENOMIC DNA]</scope>
    <source>
        <strain evidence="13">BSI-1</strain>
    </source>
</reference>
<dbReference type="NCBIfam" id="NF003678">
    <property type="entry name" value="PRK05305.1-2"/>
    <property type="match status" value="1"/>
</dbReference>
<evidence type="ECO:0000256" key="5">
    <source>
        <dbReference type="ARBA" id="ARBA00023136"/>
    </source>
</evidence>
<dbReference type="InterPro" id="IPR033175">
    <property type="entry name" value="PSD-A"/>
</dbReference>
<evidence type="ECO:0000256" key="3">
    <source>
        <dbReference type="ARBA" id="ARBA00022793"/>
    </source>
</evidence>
<feature type="site" description="Cleavage (non-hydrolytic); by autocatalysis" evidence="11">
    <location>
        <begin position="183"/>
        <end position="184"/>
    </location>
</feature>
<dbReference type="GO" id="GO:0005886">
    <property type="term" value="C:plasma membrane"/>
    <property type="evidence" value="ECO:0007669"/>
    <property type="project" value="UniProtKB-SubCell"/>
</dbReference>
<comment type="pathway">
    <text evidence="11">Phospholipid metabolism; phosphatidylethanolamine biosynthesis; phosphatidylethanolamine from CDP-diacylglycerol: step 2/2.</text>
</comment>
<dbReference type="PANTHER" id="PTHR35809">
    <property type="entry name" value="ARCHAETIDYLSERINE DECARBOXYLASE PROENZYME-RELATED"/>
    <property type="match status" value="1"/>
</dbReference>
<dbReference type="PATRIC" id="fig|1872076.5.peg.2050"/>
<comment type="cofactor">
    <cofactor evidence="11">
        <name>pyruvate</name>
        <dbReference type="ChEBI" id="CHEBI:15361"/>
    </cofactor>
    <text evidence="11">Binds 1 pyruvoyl group covalently per subunit.</text>
</comment>
<proteinExistence type="inferred from homology"/>
<dbReference type="AlphaFoldDB" id="A0A1E3XBW9"/>
<accession>A0A1E3XBW9</accession>
<dbReference type="GO" id="GO:0006646">
    <property type="term" value="P:phosphatidylethanolamine biosynthetic process"/>
    <property type="evidence" value="ECO:0007669"/>
    <property type="project" value="UniProtKB-UniRule"/>
</dbReference>
<dbReference type="EMBL" id="MAYW01000037">
    <property type="protein sequence ID" value="ODS33125.1"/>
    <property type="molecule type" value="Genomic_DNA"/>
</dbReference>
<dbReference type="GO" id="GO:0004609">
    <property type="term" value="F:phosphatidylserine decarboxylase activity"/>
    <property type="evidence" value="ECO:0007669"/>
    <property type="project" value="UniProtKB-UniRule"/>
</dbReference>
<comment type="caution">
    <text evidence="13">The sequence shown here is derived from an EMBL/GenBank/DDBJ whole genome shotgun (WGS) entry which is preliminary data.</text>
</comment>
<gene>
    <name evidence="11" type="primary">psd</name>
    <name evidence="13" type="ORF">SCARUB_01749</name>
</gene>
<dbReference type="HAMAP" id="MF_00664">
    <property type="entry name" value="PS_decarb_PSD_A"/>
    <property type="match status" value="1"/>
</dbReference>
<organism evidence="13 14">
    <name type="scientific">Candidatus Scalindua rubra</name>
    <dbReference type="NCBI Taxonomy" id="1872076"/>
    <lineage>
        <taxon>Bacteria</taxon>
        <taxon>Pseudomonadati</taxon>
        <taxon>Planctomycetota</taxon>
        <taxon>Candidatus Brocadiia</taxon>
        <taxon>Candidatus Brocadiales</taxon>
        <taxon>Candidatus Scalinduaceae</taxon>
        <taxon>Candidatus Scalindua</taxon>
    </lineage>
</organism>
<evidence type="ECO:0000256" key="10">
    <source>
        <dbReference type="ARBA" id="ARBA00023317"/>
    </source>
</evidence>
<comment type="subcellular location">
    <subcellularLocation>
        <location evidence="11">Cell membrane</location>
        <topology evidence="11">Peripheral membrane protein</topology>
    </subcellularLocation>
</comment>
<evidence type="ECO:0000256" key="8">
    <source>
        <dbReference type="ARBA" id="ARBA00023239"/>
    </source>
</evidence>
<keyword evidence="4 11" id="KW-0443">Lipid metabolism</keyword>
<dbReference type="NCBIfam" id="NF003685">
    <property type="entry name" value="PRK05305.2-5"/>
    <property type="match status" value="1"/>
</dbReference>
<dbReference type="UniPathway" id="UPA00558">
    <property type="reaction ID" value="UER00616"/>
</dbReference>
<keyword evidence="6 11" id="KW-0865">Zymogen</keyword>
<keyword evidence="9 11" id="KW-1208">Phospholipid metabolism</keyword>
<keyword evidence="7 11" id="KW-0594">Phospholipid biosynthesis</keyword>
<evidence type="ECO:0000256" key="9">
    <source>
        <dbReference type="ARBA" id="ARBA00023264"/>
    </source>
</evidence>
<keyword evidence="8 11" id="KW-0456">Lyase</keyword>
<keyword evidence="10 11" id="KW-0670">Pyruvate</keyword>
<dbReference type="EC" id="4.1.1.65" evidence="11"/>
<dbReference type="Proteomes" id="UP000094056">
    <property type="component" value="Unassembled WGS sequence"/>
</dbReference>
<keyword evidence="2 11" id="KW-0444">Lipid biosynthesis</keyword>
<evidence type="ECO:0000256" key="11">
    <source>
        <dbReference type="HAMAP-Rule" id="MF_00664"/>
    </source>
</evidence>
<evidence type="ECO:0000256" key="4">
    <source>
        <dbReference type="ARBA" id="ARBA00023098"/>
    </source>
</evidence>